<dbReference type="PANTHER" id="PTHR33695:SF1">
    <property type="entry name" value="LIPOPROTEIN SIGNAL PEPTIDASE"/>
    <property type="match status" value="1"/>
</dbReference>
<evidence type="ECO:0000256" key="4">
    <source>
        <dbReference type="ARBA" id="ARBA00022692"/>
    </source>
</evidence>
<dbReference type="Gene3D" id="1.10.730.20">
    <property type="match status" value="1"/>
</dbReference>
<dbReference type="GO" id="GO:0008360">
    <property type="term" value="P:regulation of cell shape"/>
    <property type="evidence" value="ECO:0007669"/>
    <property type="project" value="UniProtKB-KW"/>
</dbReference>
<gene>
    <name evidence="12" type="ORF">NEMVEDRAFT_v1g224923</name>
</gene>
<dbReference type="InterPro" id="IPR001872">
    <property type="entry name" value="Peptidase_A8"/>
</dbReference>
<dbReference type="GO" id="GO:0006508">
    <property type="term" value="P:proteolysis"/>
    <property type="evidence" value="ECO:0007669"/>
    <property type="project" value="UniProtKB-KW"/>
</dbReference>
<keyword evidence="3" id="KW-0645">Protease</keyword>
<dbReference type="EMBL" id="DS475518">
    <property type="protein sequence ID" value="EDO26564.1"/>
    <property type="molecule type" value="Genomic_DNA"/>
</dbReference>
<dbReference type="GO" id="GO:0004812">
    <property type="term" value="F:aminoacyl-tRNA ligase activity"/>
    <property type="evidence" value="ECO:0007669"/>
    <property type="project" value="InterPro"/>
</dbReference>
<reference evidence="12 13" key="1">
    <citation type="journal article" date="2007" name="Science">
        <title>Sea anemone genome reveals ancestral eumetazoan gene repertoire and genomic organization.</title>
        <authorList>
            <person name="Putnam N.H."/>
            <person name="Srivastava M."/>
            <person name="Hellsten U."/>
            <person name="Dirks B."/>
            <person name="Chapman J."/>
            <person name="Salamov A."/>
            <person name="Terry A."/>
            <person name="Shapiro H."/>
            <person name="Lindquist E."/>
            <person name="Kapitonov V.V."/>
            <person name="Jurka J."/>
            <person name="Genikhovich G."/>
            <person name="Grigoriev I.V."/>
            <person name="Lucas S.M."/>
            <person name="Steele R.E."/>
            <person name="Finnerty J.R."/>
            <person name="Technau U."/>
            <person name="Martindale M.Q."/>
            <person name="Rokhsar D.S."/>
        </authorList>
    </citation>
    <scope>NUCLEOTIDE SEQUENCE [LARGE SCALE GENOMIC DNA]</scope>
    <source>
        <strain evidence="13">CH2 X CH6</strain>
    </source>
</reference>
<keyword evidence="6" id="KW-0133">Cell shape</keyword>
<dbReference type="Pfam" id="PF01252">
    <property type="entry name" value="Peptidase_A8"/>
    <property type="match status" value="1"/>
</dbReference>
<dbReference type="STRING" id="45351.A7TBP2"/>
<evidence type="ECO:0000256" key="1">
    <source>
        <dbReference type="ARBA" id="ARBA00004651"/>
    </source>
</evidence>
<keyword evidence="4 10" id="KW-0812">Transmembrane</keyword>
<evidence type="ECO:0000313" key="12">
    <source>
        <dbReference type="EMBL" id="EDO26564.1"/>
    </source>
</evidence>
<dbReference type="GO" id="GO:0004175">
    <property type="term" value="F:endopeptidase activity"/>
    <property type="evidence" value="ECO:0000318"/>
    <property type="project" value="GO_Central"/>
</dbReference>
<dbReference type="PRINTS" id="PR00781">
    <property type="entry name" value="LIPOSIGPTASE"/>
</dbReference>
<dbReference type="GO" id="GO:0004190">
    <property type="term" value="F:aspartic-type endopeptidase activity"/>
    <property type="evidence" value="ECO:0007669"/>
    <property type="project" value="InterPro"/>
</dbReference>
<dbReference type="InterPro" id="IPR010663">
    <property type="entry name" value="Znf_FPG/IleRS"/>
</dbReference>
<dbReference type="PANTHER" id="PTHR33695">
    <property type="entry name" value="LIPOPROTEIN SIGNAL PEPTIDASE"/>
    <property type="match status" value="1"/>
</dbReference>
<dbReference type="PROSITE" id="PS00855">
    <property type="entry name" value="SPASE_II"/>
    <property type="match status" value="1"/>
</dbReference>
<keyword evidence="9 10" id="KW-0472">Membrane</keyword>
<dbReference type="GO" id="GO:0005524">
    <property type="term" value="F:ATP binding"/>
    <property type="evidence" value="ECO:0007669"/>
    <property type="project" value="InterPro"/>
</dbReference>
<dbReference type="HOGENOM" id="CLU_873124_0_0_1"/>
<evidence type="ECO:0000256" key="5">
    <source>
        <dbReference type="ARBA" id="ARBA00022801"/>
    </source>
</evidence>
<evidence type="ECO:0000256" key="8">
    <source>
        <dbReference type="ARBA" id="ARBA00022989"/>
    </source>
</evidence>
<evidence type="ECO:0000256" key="7">
    <source>
        <dbReference type="ARBA" id="ARBA00022984"/>
    </source>
</evidence>
<evidence type="ECO:0000256" key="9">
    <source>
        <dbReference type="ARBA" id="ARBA00023136"/>
    </source>
</evidence>
<evidence type="ECO:0000256" key="6">
    <source>
        <dbReference type="ARBA" id="ARBA00022960"/>
    </source>
</evidence>
<dbReference type="Pfam" id="PF06827">
    <property type="entry name" value="zf-FPG_IleRS"/>
    <property type="match status" value="1"/>
</dbReference>
<keyword evidence="8 10" id="KW-1133">Transmembrane helix</keyword>
<comment type="subcellular location">
    <subcellularLocation>
        <location evidence="1">Cell membrane</location>
        <topology evidence="1">Multi-pass membrane protein</topology>
    </subcellularLocation>
</comment>
<dbReference type="Pfam" id="PF03023">
    <property type="entry name" value="MurJ"/>
    <property type="match status" value="1"/>
</dbReference>
<name>A7TBP2_NEMVE</name>
<dbReference type="GO" id="GO:0005886">
    <property type="term" value="C:plasma membrane"/>
    <property type="evidence" value="ECO:0000318"/>
    <property type="project" value="GO_Central"/>
</dbReference>
<accession>A7TBP2</accession>
<feature type="transmembrane region" description="Helical" evidence="10">
    <location>
        <begin position="257"/>
        <end position="275"/>
    </location>
</feature>
<dbReference type="AlphaFoldDB" id="A7TBP2"/>
<dbReference type="SUPFAM" id="SSF47323">
    <property type="entry name" value="Anticodon-binding domain of a subclass of class I aminoacyl-tRNA synthetases"/>
    <property type="match status" value="1"/>
</dbReference>
<evidence type="ECO:0000259" key="11">
    <source>
        <dbReference type="Pfam" id="PF06827"/>
    </source>
</evidence>
<keyword evidence="7" id="KW-0573">Peptidoglycan synthesis</keyword>
<evidence type="ECO:0000256" key="3">
    <source>
        <dbReference type="ARBA" id="ARBA00022670"/>
    </source>
</evidence>
<protein>
    <recommendedName>
        <fullName evidence="11">Zinc finger FPG/IleRS-type domain-containing protein</fullName>
    </recommendedName>
</protein>
<dbReference type="InParanoid" id="A7TBP2"/>
<evidence type="ECO:0000313" key="13">
    <source>
        <dbReference type="Proteomes" id="UP000001593"/>
    </source>
</evidence>
<dbReference type="GO" id="GO:0006418">
    <property type="term" value="P:tRNA aminoacylation for protein translation"/>
    <property type="evidence" value="ECO:0007669"/>
    <property type="project" value="InterPro"/>
</dbReference>
<dbReference type="InterPro" id="IPR009080">
    <property type="entry name" value="tRNAsynth_Ia_anticodon-bd"/>
</dbReference>
<proteinExistence type="predicted"/>
<feature type="domain" description="Zinc finger FPG/IleRS-type" evidence="11">
    <location>
        <begin position="177"/>
        <end position="204"/>
    </location>
</feature>
<feature type="non-terminal residue" evidence="12">
    <location>
        <position position="319"/>
    </location>
</feature>
<dbReference type="InterPro" id="IPR004268">
    <property type="entry name" value="MurJ"/>
</dbReference>
<dbReference type="Proteomes" id="UP000001593">
    <property type="component" value="Unassembled WGS sequence"/>
</dbReference>
<keyword evidence="2" id="KW-1003">Cell membrane</keyword>
<dbReference type="NCBIfam" id="TIGR00077">
    <property type="entry name" value="lspA"/>
    <property type="match status" value="1"/>
</dbReference>
<keyword evidence="5" id="KW-0378">Hydrolase</keyword>
<evidence type="ECO:0000256" key="10">
    <source>
        <dbReference type="SAM" id="Phobius"/>
    </source>
</evidence>
<feature type="transmembrane region" description="Helical" evidence="10">
    <location>
        <begin position="282"/>
        <end position="300"/>
    </location>
</feature>
<organism evidence="12 13">
    <name type="scientific">Nematostella vectensis</name>
    <name type="common">Starlet sea anemone</name>
    <dbReference type="NCBI Taxonomy" id="45351"/>
    <lineage>
        <taxon>Eukaryota</taxon>
        <taxon>Metazoa</taxon>
        <taxon>Cnidaria</taxon>
        <taxon>Anthozoa</taxon>
        <taxon>Hexacorallia</taxon>
        <taxon>Actiniaria</taxon>
        <taxon>Edwardsiidae</taxon>
        <taxon>Nematostella</taxon>
    </lineage>
</organism>
<keyword evidence="13" id="KW-1185">Reference proteome</keyword>
<evidence type="ECO:0000256" key="2">
    <source>
        <dbReference type="ARBA" id="ARBA00022475"/>
    </source>
</evidence>
<sequence>MALGWAVLVGGLAQLLFQLPHLHKIGMLVLPRLNLKDTGSVSWMYYADRLMELPAGVLGVALGTILLPALSKTHAGASREDYSKLLDWGLRLCLVAVNKEMENLRAAKAIGGNLQAEVTLYAEDSLIADLNKLGNELRFVLITSTASLAPLTSAPNDAVETEVAGLKLKVLKSGHAKCARCWHHREDVGVNPAHPEICGRCVDNIEGAGEASKFWFDNNLSMYQQIVIIPDYFSWTLAYNTGAAFSFLADAAGWQRWFFAAIAVMVSAVLVVWLKRLKSGETWLAVALALVLGGALGNLVDRVVFGHVVDFILLHWHQQ</sequence>